<gene>
    <name evidence="1" type="ORF">ERS008198_02118</name>
</gene>
<accession>A0A655CKC8</accession>
<organism evidence="1 2">
    <name type="scientific">Salmonella enterica subsp. enterica serovar Bovismorbificans</name>
    <dbReference type="NCBI Taxonomy" id="58097"/>
    <lineage>
        <taxon>Bacteria</taxon>
        <taxon>Pseudomonadati</taxon>
        <taxon>Pseudomonadota</taxon>
        <taxon>Gammaproteobacteria</taxon>
        <taxon>Enterobacterales</taxon>
        <taxon>Enterobacteriaceae</taxon>
        <taxon>Salmonella</taxon>
    </lineage>
</organism>
<evidence type="ECO:0000313" key="1">
    <source>
        <dbReference type="EMBL" id="CNU17905.1"/>
    </source>
</evidence>
<dbReference type="Proteomes" id="UP000041314">
    <property type="component" value="Unassembled WGS sequence"/>
</dbReference>
<reference evidence="1 2" key="1">
    <citation type="submission" date="2015-03" db="EMBL/GenBank/DDBJ databases">
        <authorList>
            <consortium name="Pathogen Informatics"/>
        </authorList>
    </citation>
    <scope>NUCLEOTIDE SEQUENCE [LARGE SCALE GENOMIC DNA]</scope>
    <source>
        <strain evidence="1 2">A1104</strain>
    </source>
</reference>
<sequence length="43" mass="4852">MMLCDKFGNAVKYPGASQYAQHGNHLAEVTRLSDARWTKRDGQ</sequence>
<dbReference type="AlphaFoldDB" id="A0A655CKC8"/>
<evidence type="ECO:0000313" key="2">
    <source>
        <dbReference type="Proteomes" id="UP000041314"/>
    </source>
</evidence>
<protein>
    <submittedName>
        <fullName evidence="1">Uncharacterized protein</fullName>
    </submittedName>
</protein>
<proteinExistence type="predicted"/>
<name>A0A655CKC8_SALET</name>
<dbReference type="EMBL" id="CQPA01000013">
    <property type="protein sequence ID" value="CNU17905.1"/>
    <property type="molecule type" value="Genomic_DNA"/>
</dbReference>